<sequence length="83" mass="9370">MVLAYEQVYVLVLRNKGGETVGKLIQFSLQKRKLKAFVIKSKKYKFTCSDLPPPSKPRSALHRGNAIDIVEVGSDSGREKMFK</sequence>
<dbReference type="EMBL" id="BGZK01000597">
    <property type="protein sequence ID" value="GBP52182.1"/>
    <property type="molecule type" value="Genomic_DNA"/>
</dbReference>
<accession>A0A4C1WNT1</accession>
<dbReference type="Proteomes" id="UP000299102">
    <property type="component" value="Unassembled WGS sequence"/>
</dbReference>
<protein>
    <submittedName>
        <fullName evidence="1">Uncharacterized protein</fullName>
    </submittedName>
</protein>
<evidence type="ECO:0000313" key="1">
    <source>
        <dbReference type="EMBL" id="GBP52182.1"/>
    </source>
</evidence>
<keyword evidence="2" id="KW-1185">Reference proteome</keyword>
<dbReference type="AlphaFoldDB" id="A0A4C1WNT1"/>
<reference evidence="1 2" key="1">
    <citation type="journal article" date="2019" name="Commun. Biol.">
        <title>The bagworm genome reveals a unique fibroin gene that provides high tensile strength.</title>
        <authorList>
            <person name="Kono N."/>
            <person name="Nakamura H."/>
            <person name="Ohtoshi R."/>
            <person name="Tomita M."/>
            <person name="Numata K."/>
            <person name="Arakawa K."/>
        </authorList>
    </citation>
    <scope>NUCLEOTIDE SEQUENCE [LARGE SCALE GENOMIC DNA]</scope>
</reference>
<proteinExistence type="predicted"/>
<gene>
    <name evidence="1" type="ORF">EVAR_87567_1</name>
</gene>
<organism evidence="1 2">
    <name type="scientific">Eumeta variegata</name>
    <name type="common">Bagworm moth</name>
    <name type="synonym">Eumeta japonica</name>
    <dbReference type="NCBI Taxonomy" id="151549"/>
    <lineage>
        <taxon>Eukaryota</taxon>
        <taxon>Metazoa</taxon>
        <taxon>Ecdysozoa</taxon>
        <taxon>Arthropoda</taxon>
        <taxon>Hexapoda</taxon>
        <taxon>Insecta</taxon>
        <taxon>Pterygota</taxon>
        <taxon>Neoptera</taxon>
        <taxon>Endopterygota</taxon>
        <taxon>Lepidoptera</taxon>
        <taxon>Glossata</taxon>
        <taxon>Ditrysia</taxon>
        <taxon>Tineoidea</taxon>
        <taxon>Psychidae</taxon>
        <taxon>Oiketicinae</taxon>
        <taxon>Eumeta</taxon>
    </lineage>
</organism>
<name>A0A4C1WNT1_EUMVA</name>
<evidence type="ECO:0000313" key="2">
    <source>
        <dbReference type="Proteomes" id="UP000299102"/>
    </source>
</evidence>
<comment type="caution">
    <text evidence="1">The sequence shown here is derived from an EMBL/GenBank/DDBJ whole genome shotgun (WGS) entry which is preliminary data.</text>
</comment>